<feature type="compositionally biased region" description="Basic and acidic residues" evidence="6">
    <location>
        <begin position="332"/>
        <end position="357"/>
    </location>
</feature>
<dbReference type="GO" id="GO:0005886">
    <property type="term" value="C:plasma membrane"/>
    <property type="evidence" value="ECO:0007669"/>
    <property type="project" value="UniProtKB-SubCell"/>
</dbReference>
<organism evidence="8 9">
    <name type="scientific">Haloarcula limicola</name>
    <dbReference type="NCBI Taxonomy" id="1429915"/>
    <lineage>
        <taxon>Archaea</taxon>
        <taxon>Methanobacteriati</taxon>
        <taxon>Methanobacteriota</taxon>
        <taxon>Stenosarchaea group</taxon>
        <taxon>Halobacteria</taxon>
        <taxon>Halobacteriales</taxon>
        <taxon>Haloarculaceae</taxon>
        <taxon>Haloarcula</taxon>
    </lineage>
</organism>
<evidence type="ECO:0000256" key="4">
    <source>
        <dbReference type="ARBA" id="ARBA00022989"/>
    </source>
</evidence>
<feature type="transmembrane region" description="Helical" evidence="7">
    <location>
        <begin position="74"/>
        <end position="98"/>
    </location>
</feature>
<keyword evidence="2" id="KW-1003">Cell membrane</keyword>
<evidence type="ECO:0000313" key="8">
    <source>
        <dbReference type="EMBL" id="MBV0925114.1"/>
    </source>
</evidence>
<accession>A0A8J7YC20</accession>
<dbReference type="Proteomes" id="UP000766550">
    <property type="component" value="Unassembled WGS sequence"/>
</dbReference>
<feature type="transmembrane region" description="Helical" evidence="7">
    <location>
        <begin position="131"/>
        <end position="154"/>
    </location>
</feature>
<proteinExistence type="predicted"/>
<protein>
    <submittedName>
        <fullName evidence="8">YihY/virulence factor BrkB family protein</fullName>
    </submittedName>
</protein>
<keyword evidence="5 7" id="KW-0472">Membrane</keyword>
<keyword evidence="9" id="KW-1185">Reference proteome</keyword>
<sequence>MELSGVKATGKQVVSEFTEKNVPFMAAGIAYNAFVSLAPLLVLLLIVTTTFGTGLEDRIVSVAQSSLPAPIADLVVQVFSSGASSAGTSVISLVVLLWGSLKVFRGLDTAFSEIYESTADSSLVDSLQDGLVVFVSLVVGVLGTVAASAAFAGLADSLPLGGYVMPLVLLGGLVAAFFPMYYVFPDADLSWRQVLPGTVVAAVGWAVFQSLFQVYLSVKGGGTTSLFGGVLLIVTWLYFSSIVLLAGTVINAVISGHATGDPGGVGAGASKYTTEREATLSRGELRQYLADFQTELAGAYEPSRDGPGTDTSPSHPWPRDDVKLTESSSVEGGKETRTVVLRWHPDDDAESDGRDSTDTDSPNRQSTPTTSD</sequence>
<name>A0A8J7YC20_9EURY</name>
<dbReference type="EMBL" id="JAHQXF010000002">
    <property type="protein sequence ID" value="MBV0925114.1"/>
    <property type="molecule type" value="Genomic_DNA"/>
</dbReference>
<feature type="transmembrane region" description="Helical" evidence="7">
    <location>
        <begin position="227"/>
        <end position="254"/>
    </location>
</feature>
<dbReference type="PANTHER" id="PTHR30213">
    <property type="entry name" value="INNER MEMBRANE PROTEIN YHJD"/>
    <property type="match status" value="1"/>
</dbReference>
<feature type="compositionally biased region" description="Polar residues" evidence="6">
    <location>
        <begin position="359"/>
        <end position="372"/>
    </location>
</feature>
<dbReference type="Pfam" id="PF03631">
    <property type="entry name" value="Virul_fac_BrkB"/>
    <property type="match status" value="1"/>
</dbReference>
<dbReference type="OrthoDB" id="204872at2157"/>
<dbReference type="InterPro" id="IPR017039">
    <property type="entry name" value="Virul_fac_BrkB"/>
</dbReference>
<dbReference type="AlphaFoldDB" id="A0A8J7YC20"/>
<evidence type="ECO:0000313" key="9">
    <source>
        <dbReference type="Proteomes" id="UP000766550"/>
    </source>
</evidence>
<keyword evidence="3 7" id="KW-0812">Transmembrane</keyword>
<feature type="transmembrane region" description="Helical" evidence="7">
    <location>
        <begin position="194"/>
        <end position="215"/>
    </location>
</feature>
<evidence type="ECO:0000256" key="1">
    <source>
        <dbReference type="ARBA" id="ARBA00004651"/>
    </source>
</evidence>
<evidence type="ECO:0000256" key="7">
    <source>
        <dbReference type="SAM" id="Phobius"/>
    </source>
</evidence>
<feature type="transmembrane region" description="Helical" evidence="7">
    <location>
        <begin position="160"/>
        <end position="182"/>
    </location>
</feature>
<evidence type="ECO:0000256" key="2">
    <source>
        <dbReference type="ARBA" id="ARBA00022475"/>
    </source>
</evidence>
<feature type="transmembrane region" description="Helical" evidence="7">
    <location>
        <begin position="29"/>
        <end position="54"/>
    </location>
</feature>
<evidence type="ECO:0000256" key="3">
    <source>
        <dbReference type="ARBA" id="ARBA00022692"/>
    </source>
</evidence>
<reference evidence="8 9" key="1">
    <citation type="submission" date="2021-06" db="EMBL/GenBank/DDBJ databases">
        <title>New haloarchaea isolates fom saline soil.</title>
        <authorList>
            <person name="Duran-Viseras A."/>
            <person name="Sanchez-Porro C.S."/>
            <person name="Ventosa A."/>
        </authorList>
    </citation>
    <scope>NUCLEOTIDE SEQUENCE [LARGE SCALE GENOMIC DNA]</scope>
    <source>
        <strain evidence="8 9">JCM 183640</strain>
    </source>
</reference>
<evidence type="ECO:0000256" key="6">
    <source>
        <dbReference type="SAM" id="MobiDB-lite"/>
    </source>
</evidence>
<keyword evidence="4 7" id="KW-1133">Transmembrane helix</keyword>
<comment type="subcellular location">
    <subcellularLocation>
        <location evidence="1">Cell membrane</location>
        <topology evidence="1">Multi-pass membrane protein</topology>
    </subcellularLocation>
</comment>
<gene>
    <name evidence="8" type="ORF">KTS45_12995</name>
</gene>
<dbReference type="RefSeq" id="WP_162317953.1">
    <property type="nucleotide sequence ID" value="NZ_JAHQXF010000002.1"/>
</dbReference>
<dbReference type="PANTHER" id="PTHR30213:SF0">
    <property type="entry name" value="UPF0761 MEMBRANE PROTEIN YIHY"/>
    <property type="match status" value="1"/>
</dbReference>
<comment type="caution">
    <text evidence="8">The sequence shown here is derived from an EMBL/GenBank/DDBJ whole genome shotgun (WGS) entry which is preliminary data.</text>
</comment>
<evidence type="ECO:0000256" key="5">
    <source>
        <dbReference type="ARBA" id="ARBA00023136"/>
    </source>
</evidence>
<feature type="region of interest" description="Disordered" evidence="6">
    <location>
        <begin position="299"/>
        <end position="372"/>
    </location>
</feature>